<evidence type="ECO:0008006" key="4">
    <source>
        <dbReference type="Google" id="ProtNLM"/>
    </source>
</evidence>
<dbReference type="PANTHER" id="PTHR46669">
    <property type="entry name" value="LEUCINE-RICH PPR MOTIF-CONTAINING PROTEIN, MITOCHONDRIAL"/>
    <property type="match status" value="1"/>
</dbReference>
<dbReference type="InterPro" id="IPR002885">
    <property type="entry name" value="PPR_rpt"/>
</dbReference>
<dbReference type="AlphaFoldDB" id="A0AAW1KPB1"/>
<gene>
    <name evidence="2" type="ORF">QE152_g19294</name>
</gene>
<evidence type="ECO:0000313" key="2">
    <source>
        <dbReference type="EMBL" id="KAK9723121.1"/>
    </source>
</evidence>
<proteinExistence type="predicted"/>
<dbReference type="GO" id="GO:0003730">
    <property type="term" value="F:mRNA 3'-UTR binding"/>
    <property type="evidence" value="ECO:0007669"/>
    <property type="project" value="TreeGrafter"/>
</dbReference>
<dbReference type="PROSITE" id="PS51375">
    <property type="entry name" value="PPR"/>
    <property type="match status" value="1"/>
</dbReference>
<dbReference type="Proteomes" id="UP001458880">
    <property type="component" value="Unassembled WGS sequence"/>
</dbReference>
<protein>
    <recommendedName>
        <fullName evidence="4">Leucine-rich PPR motif-containing protein, mitochondrial</fullName>
    </recommendedName>
</protein>
<dbReference type="GO" id="GO:0005634">
    <property type="term" value="C:nucleus"/>
    <property type="evidence" value="ECO:0007669"/>
    <property type="project" value="TreeGrafter"/>
</dbReference>
<feature type="repeat" description="PPR" evidence="1">
    <location>
        <begin position="160"/>
        <end position="194"/>
    </location>
</feature>
<dbReference type="InterPro" id="IPR033490">
    <property type="entry name" value="LRP130"/>
</dbReference>
<dbReference type="InterPro" id="IPR011990">
    <property type="entry name" value="TPR-like_helical_dom_sf"/>
</dbReference>
<dbReference type="Gene3D" id="1.25.40.10">
    <property type="entry name" value="Tetratricopeptide repeat domain"/>
    <property type="match status" value="2"/>
</dbReference>
<dbReference type="EMBL" id="JASPKY010000182">
    <property type="protein sequence ID" value="KAK9723121.1"/>
    <property type="molecule type" value="Genomic_DNA"/>
</dbReference>
<sequence length="966" mass="111404">MYYAFSNNFVNFLRCPVFKNILQTYSKRESLLSQQFRCFKNFNPINNFTTNMASSNAPLLEKYIKLTSQFSNNNLGNFSVQMIDTSKEENRVSLLQCCGKLLSNKSLKYRRDLCSFIFKQFENLNFLGIEEYNMYISICTENEVVIDSGKFLQMMQCLPIEATYNLLLQNVCEAGDVNQAHKLLSAMKELNYIVNEKVFNAIILAHTISGGYDAAQSVLNTMKMAHITPSSDTNWNIILGLASRGDMREFKQFFETANIEFNEEYFIEVVTKLGLSDCEDLIKMMKSRFNLDVVPRHLLSLIEQLCIQLIHRTKATMAVKIYCLFIKEVIDETQHNFLLSELLDAETDPSEIVQICDYLKESGKHLHALQFVTNTVFTKRDPDECWFYLKHFEELKPLYFWPILLKAERANGEIGVLNTLNKMKELNVEIDGETLEKFVLCFCEISPPHKLLSRMQHLNIPMRQLLTPLLVLLLKNNNIKDVYSLCQEFKPQVEGEKLTRPLAISWISTDNLPVIVGIMKKIYENNDNTSIDFVGQTLVYCLRFCKEEEGFSKFLELLKMLHNEKLTITSSSDESIQTLLDSRDNCPYKEEIENALDNLLDISLSSNNSHITHPRYMNVEQLECHLIELTNKNMETRGVLRRLLQAHSRAGNYVRVEQVRKLIEQAGYKESPGMLALRLQHRIKTHDFASALNLFDKLKENFPDFRIDEYKIINLATILLTEGRFDTAMEVLKKEFDDRTIRGGLPIEHNCIALLHAAKNPGQAMALYKYLTEKKLCEAKNTIFGPVLLSYLKCNDLENGVKYYEDVCKTYNCTPMQVELLKATVDAENKDLFQRVVNATIGVYGIMKTQMSMVVAYAEKGKKEALLKLLLEIRSVPNSELQNRCTRWVNSGSVEPLITFIEAAVRLPRNKLNLNIPYMAIIKLFDNKNDIDGLLQFIDKLKENDVIVSRKITELINALLKRNKRL</sequence>
<name>A0AAW1KPB1_POPJA</name>
<comment type="caution">
    <text evidence="2">The sequence shown here is derived from an EMBL/GenBank/DDBJ whole genome shotgun (WGS) entry which is preliminary data.</text>
</comment>
<reference evidence="2 3" key="1">
    <citation type="journal article" date="2024" name="BMC Genomics">
        <title>De novo assembly and annotation of Popillia japonica's genome with initial clues to its potential as an invasive pest.</title>
        <authorList>
            <person name="Cucini C."/>
            <person name="Boschi S."/>
            <person name="Funari R."/>
            <person name="Cardaioli E."/>
            <person name="Iannotti N."/>
            <person name="Marturano G."/>
            <person name="Paoli F."/>
            <person name="Bruttini M."/>
            <person name="Carapelli A."/>
            <person name="Frati F."/>
            <person name="Nardi F."/>
        </authorList>
    </citation>
    <scope>NUCLEOTIDE SEQUENCE [LARGE SCALE GENOMIC DNA]</scope>
    <source>
        <strain evidence="2">DMR45628</strain>
    </source>
</reference>
<dbReference type="GO" id="GO:0005739">
    <property type="term" value="C:mitochondrion"/>
    <property type="evidence" value="ECO:0007669"/>
    <property type="project" value="TreeGrafter"/>
</dbReference>
<dbReference type="GO" id="GO:0070129">
    <property type="term" value="P:regulation of mitochondrial translation"/>
    <property type="evidence" value="ECO:0007669"/>
    <property type="project" value="TreeGrafter"/>
</dbReference>
<keyword evidence="3" id="KW-1185">Reference proteome</keyword>
<organism evidence="2 3">
    <name type="scientific">Popillia japonica</name>
    <name type="common">Japanese beetle</name>
    <dbReference type="NCBI Taxonomy" id="7064"/>
    <lineage>
        <taxon>Eukaryota</taxon>
        <taxon>Metazoa</taxon>
        <taxon>Ecdysozoa</taxon>
        <taxon>Arthropoda</taxon>
        <taxon>Hexapoda</taxon>
        <taxon>Insecta</taxon>
        <taxon>Pterygota</taxon>
        <taxon>Neoptera</taxon>
        <taxon>Endopterygota</taxon>
        <taxon>Coleoptera</taxon>
        <taxon>Polyphaga</taxon>
        <taxon>Scarabaeiformia</taxon>
        <taxon>Scarabaeidae</taxon>
        <taxon>Rutelinae</taxon>
        <taxon>Popillia</taxon>
    </lineage>
</organism>
<accession>A0AAW1KPB1</accession>
<dbReference type="PANTHER" id="PTHR46669:SF2">
    <property type="entry name" value="EG:BACN32G11.3 PROTEIN"/>
    <property type="match status" value="1"/>
</dbReference>
<evidence type="ECO:0000256" key="1">
    <source>
        <dbReference type="PROSITE-ProRule" id="PRU00708"/>
    </source>
</evidence>
<evidence type="ECO:0000313" key="3">
    <source>
        <dbReference type="Proteomes" id="UP001458880"/>
    </source>
</evidence>